<comment type="subcellular location">
    <subcellularLocation>
        <location evidence="15">Cell inner membrane</location>
        <topology evidence="15">Multi-pass membrane protein</topology>
    </subcellularLocation>
    <subcellularLocation>
        <location evidence="1">Cell membrane</location>
        <topology evidence="1">Multi-pass membrane protein</topology>
    </subcellularLocation>
</comment>
<evidence type="ECO:0000256" key="10">
    <source>
        <dbReference type="ARBA" id="ARBA00023134"/>
    </source>
</evidence>
<feature type="coiled-coil region" evidence="16">
    <location>
        <begin position="532"/>
        <end position="559"/>
    </location>
</feature>
<dbReference type="PRINTS" id="PR00326">
    <property type="entry name" value="GTP1OBG"/>
</dbReference>
<feature type="binding site" evidence="14">
    <location>
        <position position="22"/>
    </location>
    <ligand>
        <name>Mg(2+)</name>
        <dbReference type="ChEBI" id="CHEBI:18420"/>
        <label>1</label>
    </ligand>
</feature>
<feature type="binding site" evidence="14">
    <location>
        <position position="21"/>
    </location>
    <ligand>
        <name>Mg(2+)</name>
        <dbReference type="ChEBI" id="CHEBI:18420"/>
        <label>2</label>
    </ligand>
</feature>
<feature type="transmembrane region" description="Helical" evidence="15">
    <location>
        <begin position="426"/>
        <end position="447"/>
    </location>
</feature>
<keyword evidence="16" id="KW-0175">Coiled coil</keyword>
<evidence type="ECO:0000313" key="19">
    <source>
        <dbReference type="EMBL" id="TLE00481.1"/>
    </source>
</evidence>
<evidence type="ECO:0000256" key="12">
    <source>
        <dbReference type="NCBIfam" id="TIGR00437"/>
    </source>
</evidence>
<evidence type="ECO:0000256" key="4">
    <source>
        <dbReference type="ARBA" id="ARBA00022496"/>
    </source>
</evidence>
<sequence>MKTFSIVLVGQPNVGKSSLINAISGAKMRVGNFSGVTIQKSEATLVYKDYEIRIIDLPGTFSLNGYTMEEKICGNFLASGKYDLILNVVDSTSLERNLILTLQLKKLQNDIQKPIFVALNMIDEAQNDGLEINIDSLKAGLGFGVCAVSSTKEENLDNLLESLVSLYEDSSHSLSKLSNQQRILDPKIIKWSTNSSNLNSKGIDTSSAFMINPNPLKLDGITSQLASQAREIAANVQKFQEKRGLHTAKLDSILLDKFWSIPIFLLSMFIVFQISFVVGSFFQEIIEDGVSYVVDWSKELIEEDNELLGSLIGDGIINGVGTVVSFLPLIATLFLGLTLLEGSGYMSRVAFILDGLFFRFGLHGRSFIPLVMGFGCSVPAYMATRTLQNQKDKLLTLFIIGFMSCSARLPIYLLFVGAFFTPQYAGLVMFGIYIGGVIIAMFMALILKKLVFRGDSEPFVMDMPRYRMPTLKVIWFSVWSKSLLFLKKAGTVILAGAILVWALANFPKSQDIKDKYEGKLINIKEVINDSSQNLSQTEIQSLEESIVKLENEEKEKQLEYSFAGRLGHIIYPIFEPLGFDWRLSVSLITGFAAKEMVVTTLGVLYALGDSAEENEEDNRALQEILREHIALPGAVAFILFIMLYIPCFAATATFAYESGNKIYVAFLLIFTTLVAYTFAFIGHEVTELIIS</sequence>
<evidence type="ECO:0000256" key="5">
    <source>
        <dbReference type="ARBA" id="ARBA00022692"/>
    </source>
</evidence>
<dbReference type="CDD" id="cd01879">
    <property type="entry name" value="FeoB"/>
    <property type="match status" value="1"/>
</dbReference>
<dbReference type="InterPro" id="IPR027417">
    <property type="entry name" value="P-loop_NTPase"/>
</dbReference>
<evidence type="ECO:0000313" key="20">
    <source>
        <dbReference type="Proteomes" id="UP000029922"/>
    </source>
</evidence>
<feature type="binding site" evidence="14">
    <location>
        <position position="25"/>
    </location>
    <ligand>
        <name>Mg(2+)</name>
        <dbReference type="ChEBI" id="CHEBI:18420"/>
        <label>2</label>
    </ligand>
</feature>
<dbReference type="Proteomes" id="UP000255139">
    <property type="component" value="Unassembled WGS sequence"/>
</dbReference>
<feature type="binding site" evidence="14">
    <location>
        <position position="24"/>
    </location>
    <ligand>
        <name>Mg(2+)</name>
        <dbReference type="ChEBI" id="CHEBI:18420"/>
        <label>2</label>
    </ligand>
</feature>
<keyword evidence="9" id="KW-0406">Ion transport</keyword>
<keyword evidence="21" id="KW-1185">Reference proteome</keyword>
<evidence type="ECO:0000256" key="7">
    <source>
        <dbReference type="ARBA" id="ARBA00022989"/>
    </source>
</evidence>
<keyword evidence="14" id="KW-0479">Metal-binding</keyword>
<dbReference type="PANTHER" id="PTHR43185">
    <property type="entry name" value="FERROUS IRON TRANSPORT PROTEIN B"/>
    <property type="match status" value="1"/>
</dbReference>
<keyword evidence="2 15" id="KW-0813">Transport</keyword>
<feature type="transmembrane region" description="Helical" evidence="15">
    <location>
        <begin position="485"/>
        <end position="504"/>
    </location>
</feature>
<keyword evidence="5 15" id="KW-0812">Transmembrane</keyword>
<dbReference type="InterPro" id="IPR006073">
    <property type="entry name" value="GTP-bd"/>
</dbReference>
<accession>A0A099TVZ3</accession>
<dbReference type="PANTHER" id="PTHR43185:SF1">
    <property type="entry name" value="FE(2+) TRANSPORTER FEOB"/>
    <property type="match status" value="1"/>
</dbReference>
<dbReference type="STRING" id="216.LS73_06690"/>
<comment type="similarity">
    <text evidence="15">Belongs to the TRAFAC class TrmE-Era-EngA-EngB-Septin-like GTPase superfamily. FeoB GTPase (TC 9.A.8) family.</text>
</comment>
<evidence type="ECO:0000256" key="16">
    <source>
        <dbReference type="SAM" id="Coils"/>
    </source>
</evidence>
<evidence type="ECO:0000256" key="3">
    <source>
        <dbReference type="ARBA" id="ARBA00022475"/>
    </source>
</evidence>
<keyword evidence="14" id="KW-0460">Magnesium</keyword>
<keyword evidence="6 13" id="KW-0547">Nucleotide-binding</keyword>
<proteinExistence type="inferred from homology"/>
<dbReference type="EMBL" id="JRPD02000007">
    <property type="protein sequence ID" value="TLE00481.1"/>
    <property type="molecule type" value="Genomic_DNA"/>
</dbReference>
<keyword evidence="4 15" id="KW-0410">Iron transport</keyword>
<dbReference type="GO" id="GO:0005525">
    <property type="term" value="F:GTP binding"/>
    <property type="evidence" value="ECO:0007669"/>
    <property type="project" value="UniProtKB-KW"/>
</dbReference>
<dbReference type="InterPro" id="IPR011642">
    <property type="entry name" value="Gate_dom"/>
</dbReference>
<keyword evidence="7 15" id="KW-1133">Transmembrane helix</keyword>
<dbReference type="Pfam" id="PF07670">
    <property type="entry name" value="Gate"/>
    <property type="match status" value="2"/>
</dbReference>
<feature type="transmembrane region" description="Helical" evidence="15">
    <location>
        <begin position="316"/>
        <end position="340"/>
    </location>
</feature>
<reference evidence="19 20" key="1">
    <citation type="journal article" date="2014" name="Genome Announc.">
        <title>Draft genome sequences of eight enterohepatic helicobacter species isolated from both laboratory and wild rodents.</title>
        <authorList>
            <person name="Sheh A."/>
            <person name="Shen Z."/>
            <person name="Fox J.G."/>
        </authorList>
    </citation>
    <scope>NUCLEOTIDE SEQUENCE [LARGE SCALE GENOMIC DNA]</scope>
    <source>
        <strain evidence="19 20">ST1</strain>
    </source>
</reference>
<dbReference type="Pfam" id="PF02421">
    <property type="entry name" value="FeoB_N"/>
    <property type="match status" value="1"/>
</dbReference>
<organism evidence="18 21">
    <name type="scientific">Helicobacter muridarum</name>
    <dbReference type="NCBI Taxonomy" id="216"/>
    <lineage>
        <taxon>Bacteria</taxon>
        <taxon>Pseudomonadati</taxon>
        <taxon>Campylobacterota</taxon>
        <taxon>Epsilonproteobacteria</taxon>
        <taxon>Campylobacterales</taxon>
        <taxon>Helicobacteraceae</taxon>
        <taxon>Helicobacter</taxon>
    </lineage>
</organism>
<dbReference type="RefSeq" id="WP_034558444.1">
    <property type="nucleotide sequence ID" value="NZ_FZML01000020.1"/>
</dbReference>
<evidence type="ECO:0000256" key="15">
    <source>
        <dbReference type="RuleBase" id="RU362098"/>
    </source>
</evidence>
<evidence type="ECO:0000256" key="9">
    <source>
        <dbReference type="ARBA" id="ARBA00023065"/>
    </source>
</evidence>
<feature type="domain" description="FeoB-type G" evidence="17">
    <location>
        <begin position="3"/>
        <end position="169"/>
    </location>
</feature>
<evidence type="ECO:0000313" key="21">
    <source>
        <dbReference type="Proteomes" id="UP000255139"/>
    </source>
</evidence>
<feature type="transmembrane region" description="Helical" evidence="15">
    <location>
        <begin position="258"/>
        <end position="282"/>
    </location>
</feature>
<evidence type="ECO:0000259" key="17">
    <source>
        <dbReference type="PROSITE" id="PS51711"/>
    </source>
</evidence>
<feature type="transmembrane region" description="Helical" evidence="15">
    <location>
        <begin position="360"/>
        <end position="382"/>
    </location>
</feature>
<evidence type="ECO:0000256" key="1">
    <source>
        <dbReference type="ARBA" id="ARBA00004651"/>
    </source>
</evidence>
<comment type="function">
    <text evidence="15">Probable transporter of a GTP-driven Fe(2+) uptake system.</text>
</comment>
<dbReference type="InterPro" id="IPR011640">
    <property type="entry name" value="Fe2_transport_prot_B_C"/>
</dbReference>
<feature type="binding site" evidence="13">
    <location>
        <begin position="10"/>
        <end position="17"/>
    </location>
    <ligand>
        <name>GTP</name>
        <dbReference type="ChEBI" id="CHEBI:37565"/>
        <label>1</label>
    </ligand>
</feature>
<dbReference type="PROSITE" id="PS51711">
    <property type="entry name" value="G_FEOB"/>
    <property type="match status" value="1"/>
</dbReference>
<evidence type="ECO:0000313" key="18">
    <source>
        <dbReference type="EMBL" id="STQ86457.1"/>
    </source>
</evidence>
<evidence type="ECO:0000256" key="6">
    <source>
        <dbReference type="ARBA" id="ARBA00022741"/>
    </source>
</evidence>
<feature type="binding site" evidence="13">
    <location>
        <begin position="56"/>
        <end position="59"/>
    </location>
    <ligand>
        <name>GTP</name>
        <dbReference type="ChEBI" id="CHEBI:37565"/>
        <label>3</label>
    </ligand>
</feature>
<evidence type="ECO:0000256" key="11">
    <source>
        <dbReference type="ARBA" id="ARBA00023136"/>
    </source>
</evidence>
<dbReference type="GO" id="GO:0005886">
    <property type="term" value="C:plasma membrane"/>
    <property type="evidence" value="ECO:0007669"/>
    <property type="project" value="UniProtKB-SubCell"/>
</dbReference>
<keyword evidence="10 13" id="KW-0342">GTP-binding</keyword>
<feature type="transmembrane region" description="Helical" evidence="15">
    <location>
        <begin position="394"/>
        <end position="420"/>
    </location>
</feature>
<dbReference type="Gene3D" id="3.40.50.300">
    <property type="entry name" value="P-loop containing nucleotide triphosphate hydrolases"/>
    <property type="match status" value="1"/>
</dbReference>
<feature type="binding site" evidence="13">
    <location>
        <begin position="120"/>
        <end position="123"/>
    </location>
    <ligand>
        <name>GTP</name>
        <dbReference type="ChEBI" id="CHEBI:37565"/>
        <label>1</label>
    </ligand>
</feature>
<dbReference type="InterPro" id="IPR003373">
    <property type="entry name" value="Fe2_transport_prot-B"/>
</dbReference>
<feature type="transmembrane region" description="Helical" evidence="15">
    <location>
        <begin position="662"/>
        <end position="681"/>
    </location>
</feature>
<evidence type="ECO:0000256" key="8">
    <source>
        <dbReference type="ARBA" id="ARBA00023004"/>
    </source>
</evidence>
<dbReference type="InterPro" id="IPR050860">
    <property type="entry name" value="FeoB_GTPase"/>
</dbReference>
<dbReference type="NCBIfam" id="TIGR00437">
    <property type="entry name" value="feoB"/>
    <property type="match status" value="1"/>
</dbReference>
<dbReference type="EMBL" id="UGJE01000002">
    <property type="protein sequence ID" value="STQ86457.1"/>
    <property type="molecule type" value="Genomic_DNA"/>
</dbReference>
<dbReference type="GO" id="GO:0015093">
    <property type="term" value="F:ferrous iron transmembrane transporter activity"/>
    <property type="evidence" value="ECO:0007669"/>
    <property type="project" value="UniProtKB-UniRule"/>
</dbReference>
<evidence type="ECO:0000256" key="14">
    <source>
        <dbReference type="PIRSR" id="PIRSR603373-2"/>
    </source>
</evidence>
<dbReference type="GO" id="GO:0046872">
    <property type="term" value="F:metal ion binding"/>
    <property type="evidence" value="ECO:0007669"/>
    <property type="project" value="UniProtKB-KW"/>
</dbReference>
<evidence type="ECO:0000256" key="2">
    <source>
        <dbReference type="ARBA" id="ARBA00022448"/>
    </source>
</evidence>
<name>A0A099TVZ3_9HELI</name>
<protein>
    <recommendedName>
        <fullName evidence="12 15">Ferrous iron transport protein B</fullName>
    </recommendedName>
</protein>
<keyword evidence="3" id="KW-1003">Cell membrane</keyword>
<feature type="transmembrane region" description="Helical" evidence="15">
    <location>
        <begin position="629"/>
        <end position="656"/>
    </location>
</feature>
<reference evidence="18 21" key="2">
    <citation type="submission" date="2018-06" db="EMBL/GenBank/DDBJ databases">
        <authorList>
            <consortium name="Pathogen Informatics"/>
            <person name="Doyle S."/>
        </authorList>
    </citation>
    <scope>NUCLEOTIDE SEQUENCE [LARGE SCALE GENOMIC DNA]</scope>
    <source>
        <strain evidence="18 21">NCTC12714</strain>
    </source>
</reference>
<dbReference type="SUPFAM" id="SSF52540">
    <property type="entry name" value="P-loop containing nucleoside triphosphate hydrolases"/>
    <property type="match status" value="1"/>
</dbReference>
<evidence type="ECO:0000256" key="13">
    <source>
        <dbReference type="PIRSR" id="PIRSR603373-1"/>
    </source>
</evidence>
<dbReference type="OrthoDB" id="9809127at2"/>
<keyword evidence="11 15" id="KW-0472">Membrane</keyword>
<gene>
    <name evidence="18" type="primary">feoB</name>
    <name evidence="19" type="ORF">LS73_004680</name>
    <name evidence="18" type="ORF">NCTC12714_01264</name>
</gene>
<feature type="binding site" evidence="13">
    <location>
        <begin position="149"/>
        <end position="151"/>
    </location>
    <ligand>
        <name>GTP</name>
        <dbReference type="ChEBI" id="CHEBI:37565"/>
        <label>1</label>
    </ligand>
</feature>
<keyword evidence="8 15" id="KW-0408">Iron</keyword>
<dbReference type="Proteomes" id="UP000029922">
    <property type="component" value="Unassembled WGS sequence"/>
</dbReference>
<dbReference type="AlphaFoldDB" id="A0A099TVZ3"/>
<dbReference type="Pfam" id="PF07664">
    <property type="entry name" value="FeoB_C"/>
    <property type="match status" value="1"/>
</dbReference>
<dbReference type="InterPro" id="IPR030389">
    <property type="entry name" value="G_FEOB_dom"/>
</dbReference>